<dbReference type="HOGENOM" id="CLU_1346176_0_0_1"/>
<dbReference type="PANTHER" id="PTHR31649">
    <property type="entry name" value="AGAP009604-PA"/>
    <property type="match status" value="1"/>
</dbReference>
<accession>T1H2F6</accession>
<evidence type="ECO:0000313" key="1">
    <source>
        <dbReference type="EnsemblMetazoa" id="MESCA010401-PA"/>
    </source>
</evidence>
<dbReference type="EMBL" id="CAQQ02374619">
    <property type="status" value="NOT_ANNOTATED_CDS"/>
    <property type="molecule type" value="Genomic_DNA"/>
</dbReference>
<proteinExistence type="predicted"/>
<organism evidence="1 2">
    <name type="scientific">Megaselia scalaris</name>
    <name type="common">Humpbacked fly</name>
    <name type="synonym">Phora scalaris</name>
    <dbReference type="NCBI Taxonomy" id="36166"/>
    <lineage>
        <taxon>Eukaryota</taxon>
        <taxon>Metazoa</taxon>
        <taxon>Ecdysozoa</taxon>
        <taxon>Arthropoda</taxon>
        <taxon>Hexapoda</taxon>
        <taxon>Insecta</taxon>
        <taxon>Pterygota</taxon>
        <taxon>Neoptera</taxon>
        <taxon>Endopterygota</taxon>
        <taxon>Diptera</taxon>
        <taxon>Brachycera</taxon>
        <taxon>Muscomorpha</taxon>
        <taxon>Platypezoidea</taxon>
        <taxon>Phoridae</taxon>
        <taxon>Megaseliini</taxon>
        <taxon>Megaselia</taxon>
    </lineage>
</organism>
<protein>
    <submittedName>
        <fullName evidence="1">Uncharacterized protein</fullName>
    </submittedName>
</protein>
<keyword evidence="2" id="KW-1185">Reference proteome</keyword>
<dbReference type="Proteomes" id="UP000015102">
    <property type="component" value="Unassembled WGS sequence"/>
</dbReference>
<dbReference type="PANTHER" id="PTHR31649:SF11">
    <property type="entry name" value="PROTEIN UNZIPPED"/>
    <property type="match status" value="1"/>
</dbReference>
<evidence type="ECO:0000313" key="2">
    <source>
        <dbReference type="Proteomes" id="UP000015102"/>
    </source>
</evidence>
<reference evidence="2" key="1">
    <citation type="submission" date="2013-02" db="EMBL/GenBank/DDBJ databases">
        <authorList>
            <person name="Hughes D."/>
        </authorList>
    </citation>
    <scope>NUCLEOTIDE SEQUENCE</scope>
    <source>
        <strain>Durham</strain>
        <strain evidence="2">NC isolate 2 -- Noor lab</strain>
    </source>
</reference>
<sequence length="204" mass="23171">MNATPIGIHRQKLLFLQFLKVSLSNIGAEIGVDKTPKDGSIFQAEDEHYPIYICRVAIEGVARSGFTEKRGQKHMCMVAYLNTVKPYIQFDILVNKGKLGKVSWKKWKRYEDTPDGAVSVNDYTFVARHKVKDGDKKGGSQYDMGRLEVNSNNNGKIYVTDADSKEHHYLEGEVLVEVEPLRYELSDIELDKSKTDIKNNVTEL</sequence>
<name>T1H2F6_MEGSC</name>
<reference evidence="1" key="2">
    <citation type="submission" date="2015-06" db="UniProtKB">
        <authorList>
            <consortium name="EnsemblMetazoa"/>
        </authorList>
    </citation>
    <scope>IDENTIFICATION</scope>
</reference>
<dbReference type="AlphaFoldDB" id="T1H2F6"/>
<dbReference type="EnsemblMetazoa" id="MESCA010401-RA">
    <property type="protein sequence ID" value="MESCA010401-PA"/>
    <property type="gene ID" value="MESCA010401"/>
</dbReference>